<keyword evidence="4" id="KW-0520">NAD</keyword>
<dbReference type="Proteomes" id="UP001497472">
    <property type="component" value="Unassembled WGS sequence"/>
</dbReference>
<reference evidence="7 8" key="1">
    <citation type="submission" date="2023-11" db="EMBL/GenBank/DDBJ databases">
        <authorList>
            <person name="Okamura Y."/>
        </authorList>
    </citation>
    <scope>NUCLEOTIDE SEQUENCE [LARGE SCALE GENOMIC DNA]</scope>
</reference>
<dbReference type="PRINTS" id="PR00078">
    <property type="entry name" value="G3PDHDRGNASE"/>
</dbReference>
<dbReference type="GO" id="GO:0004365">
    <property type="term" value="F:glyceraldehyde-3-phosphate dehydrogenase (NAD+) (phosphorylating) activity"/>
    <property type="evidence" value="ECO:0007669"/>
    <property type="project" value="UniProtKB-EC"/>
</dbReference>
<dbReference type="EMBL" id="CAVLEF010000280">
    <property type="protein sequence ID" value="CAK1555877.1"/>
    <property type="molecule type" value="Genomic_DNA"/>
</dbReference>
<evidence type="ECO:0000259" key="6">
    <source>
        <dbReference type="SMART" id="SM00846"/>
    </source>
</evidence>
<dbReference type="Gene3D" id="3.30.360.10">
    <property type="entry name" value="Dihydrodipicolinate Reductase, domain 2"/>
    <property type="match status" value="1"/>
</dbReference>
<keyword evidence="3" id="KW-0560">Oxidoreductase</keyword>
<dbReference type="Gene3D" id="3.40.50.720">
    <property type="entry name" value="NAD(P)-binding Rossmann-like Domain"/>
    <property type="match status" value="1"/>
</dbReference>
<dbReference type="GO" id="GO:0005829">
    <property type="term" value="C:cytosol"/>
    <property type="evidence" value="ECO:0007669"/>
    <property type="project" value="TreeGrafter"/>
</dbReference>
<evidence type="ECO:0000256" key="4">
    <source>
        <dbReference type="ARBA" id="ARBA00023027"/>
    </source>
</evidence>
<dbReference type="SMART" id="SM00846">
    <property type="entry name" value="Gp_dh_N"/>
    <property type="match status" value="1"/>
</dbReference>
<dbReference type="InterPro" id="IPR036291">
    <property type="entry name" value="NAD(P)-bd_dom_sf"/>
</dbReference>
<evidence type="ECO:0000256" key="1">
    <source>
        <dbReference type="ARBA" id="ARBA00007406"/>
    </source>
</evidence>
<dbReference type="PANTHER" id="PTHR10836:SF76">
    <property type="entry name" value="GLYCERALDEHYDE-3-PHOSPHATE DEHYDROGENASE-RELATED"/>
    <property type="match status" value="1"/>
</dbReference>
<sequence length="811" mass="92159">MKVIRNSFFLLGKLVKVLHEKFPANIPWFSVGVQYVIEASGMFTTIEKASGHLNSIGVKRVIVTAPSADIPMLIIGVNEEMVAPDDTVVSCASSTLYCLAPIIKILEDNFGITEGFVTSIHAMTPSLKPLDGLCLRGKHWRDHRSIHQNIIPAVTGACKALNKIIPQIRDKLSGLAFRVPIVNVSVLDISLRINTGTSMEVVLKCLHQYSNSSMKGILRISNEDAVSSDFLGEEHSCIFDEKSSFQMSPNFFKLVCWYENEHSYACRVIDIILFSERQFQCRFSPITIGPRPTRAATTDRCRSVFVPHNYSFPINPNMISSTSQDTGFKIKLHPKTLKNTTLGRHYSPTNRTTLGRVVMKTKEALNSFHHDNIISQTQTRQTVPTSKASSFFQSCVHFESTQQTKIKKNEDELRRIKHEFSKVASLTESLLKKSSHDNNELRDAVKDKIEIQEPTQAYEEKKMKYMDGTEKVKDSNSRSRIFPMHRDFEEPEPKHNDCHIISDLENKQCIQRGTIIRIKLSDTHTNDMKNNTILSQNACKKLDYETKLIDKIEINSLPSISEVALQQRDFLEINNICTPYFSNKIPPEQQAFVYNVLQAPKDDECIQNNIRKTEIPTETNNDDELQTKDTLDTQCNHKGNNISEENKHGVDANIILNKDTEEVNESSDLKTNKNIFEKIIQRISMNRVQLTSDEPSRSISPLPSINNLKLRGTRQDIYDKLDSASGSENSFDFNDRKSQVINITDLTKSIEDIARLDKICRIIEISDELSDKLFSTINNTNAQGTETKTWSFKDLCERINLDEFCSKVFTP</sequence>
<gene>
    <name evidence="7" type="ORF">LNINA_LOCUS14663</name>
</gene>
<dbReference type="AlphaFoldDB" id="A0AAV1K4B8"/>
<dbReference type="SUPFAM" id="SSF55347">
    <property type="entry name" value="Glyceraldehyde-3-phosphate dehydrogenase-like, C-terminal domain"/>
    <property type="match status" value="1"/>
</dbReference>
<evidence type="ECO:0000313" key="7">
    <source>
        <dbReference type="EMBL" id="CAK1555877.1"/>
    </source>
</evidence>
<dbReference type="InterPro" id="IPR020831">
    <property type="entry name" value="GlycerAld/Erythrose_P_DH"/>
</dbReference>
<accession>A0AAV1K4B8</accession>
<dbReference type="InterPro" id="IPR020829">
    <property type="entry name" value="GlycerAld_3-P_DH_cat"/>
</dbReference>
<dbReference type="GO" id="GO:0006096">
    <property type="term" value="P:glycolytic process"/>
    <property type="evidence" value="ECO:0007669"/>
    <property type="project" value="TreeGrafter"/>
</dbReference>
<comment type="catalytic activity">
    <reaction evidence="5">
        <text>D-glyceraldehyde 3-phosphate + phosphate + NAD(+) = (2R)-3-phospho-glyceroyl phosphate + NADH + H(+)</text>
        <dbReference type="Rhea" id="RHEA:10300"/>
        <dbReference type="ChEBI" id="CHEBI:15378"/>
        <dbReference type="ChEBI" id="CHEBI:43474"/>
        <dbReference type="ChEBI" id="CHEBI:57540"/>
        <dbReference type="ChEBI" id="CHEBI:57604"/>
        <dbReference type="ChEBI" id="CHEBI:57945"/>
        <dbReference type="ChEBI" id="CHEBI:59776"/>
        <dbReference type="EC" id="1.2.1.12"/>
    </reaction>
</comment>
<comment type="similarity">
    <text evidence="1">Belongs to the glyceraldehyde-3-phosphate dehydrogenase family.</text>
</comment>
<dbReference type="Pfam" id="PF02800">
    <property type="entry name" value="Gp_dh_C"/>
    <property type="match status" value="1"/>
</dbReference>
<evidence type="ECO:0000256" key="2">
    <source>
        <dbReference type="ARBA" id="ARBA00011881"/>
    </source>
</evidence>
<dbReference type="InterPro" id="IPR020828">
    <property type="entry name" value="GlycerAld_3-P_DH_NAD(P)-bd"/>
</dbReference>
<evidence type="ECO:0000256" key="3">
    <source>
        <dbReference type="ARBA" id="ARBA00023002"/>
    </source>
</evidence>
<comment type="subunit">
    <text evidence="2">Homotetramer.</text>
</comment>
<evidence type="ECO:0000313" key="8">
    <source>
        <dbReference type="Proteomes" id="UP001497472"/>
    </source>
</evidence>
<organism evidence="7 8">
    <name type="scientific">Leptosia nina</name>
    <dbReference type="NCBI Taxonomy" id="320188"/>
    <lineage>
        <taxon>Eukaryota</taxon>
        <taxon>Metazoa</taxon>
        <taxon>Ecdysozoa</taxon>
        <taxon>Arthropoda</taxon>
        <taxon>Hexapoda</taxon>
        <taxon>Insecta</taxon>
        <taxon>Pterygota</taxon>
        <taxon>Neoptera</taxon>
        <taxon>Endopterygota</taxon>
        <taxon>Lepidoptera</taxon>
        <taxon>Glossata</taxon>
        <taxon>Ditrysia</taxon>
        <taxon>Papilionoidea</taxon>
        <taxon>Pieridae</taxon>
        <taxon>Pierinae</taxon>
        <taxon>Leptosia</taxon>
    </lineage>
</organism>
<name>A0AAV1K4B8_9NEOP</name>
<dbReference type="GO" id="GO:0051287">
    <property type="term" value="F:NAD binding"/>
    <property type="evidence" value="ECO:0007669"/>
    <property type="project" value="InterPro"/>
</dbReference>
<comment type="caution">
    <text evidence="7">The sequence shown here is derived from an EMBL/GenBank/DDBJ whole genome shotgun (WGS) entry which is preliminary data.</text>
</comment>
<keyword evidence="8" id="KW-1185">Reference proteome</keyword>
<evidence type="ECO:0000256" key="5">
    <source>
        <dbReference type="ARBA" id="ARBA00047698"/>
    </source>
</evidence>
<proteinExistence type="inferred from homology"/>
<dbReference type="PANTHER" id="PTHR10836">
    <property type="entry name" value="GLYCERALDEHYDE 3-PHOSPHATE DEHYDROGENASE"/>
    <property type="match status" value="1"/>
</dbReference>
<protein>
    <recommendedName>
        <fullName evidence="6">Glyceraldehyde 3-phosphate dehydrogenase NAD(P) binding domain-containing protein</fullName>
    </recommendedName>
</protein>
<feature type="domain" description="Glyceraldehyde 3-phosphate dehydrogenase NAD(P) binding" evidence="6">
    <location>
        <begin position="1"/>
        <end position="94"/>
    </location>
</feature>
<dbReference type="SUPFAM" id="SSF51735">
    <property type="entry name" value="NAD(P)-binding Rossmann-fold domains"/>
    <property type="match status" value="1"/>
</dbReference>